<dbReference type="SUPFAM" id="SSF52218">
    <property type="entry name" value="Flavoproteins"/>
    <property type="match status" value="1"/>
</dbReference>
<keyword evidence="5 8" id="KW-0285">Flavoprotein</keyword>
<dbReference type="EMBL" id="CP066701">
    <property type="protein sequence ID" value="QQX24797.1"/>
    <property type="molecule type" value="Genomic_DNA"/>
</dbReference>
<keyword evidence="12" id="KW-1185">Reference proteome</keyword>
<feature type="domain" description="Flavodoxin-like" evidence="9">
    <location>
        <begin position="4"/>
        <end position="144"/>
    </location>
</feature>
<dbReference type="PANTHER" id="PTHR42809">
    <property type="entry name" value="FLAVODOXIN 2"/>
    <property type="match status" value="1"/>
</dbReference>
<accession>A0A150L8J4</accession>
<dbReference type="GO" id="GO:0009055">
    <property type="term" value="F:electron transfer activity"/>
    <property type="evidence" value="ECO:0007669"/>
    <property type="project" value="UniProtKB-UniRule"/>
</dbReference>
<comment type="function">
    <text evidence="2 8">Low-potential electron donor to a number of redox enzymes.</text>
</comment>
<evidence type="ECO:0000256" key="3">
    <source>
        <dbReference type="ARBA" id="ARBA00005267"/>
    </source>
</evidence>
<dbReference type="KEGG" id="hspo:JGZ69_18935"/>
<comment type="cofactor">
    <cofactor evidence="1 8">
        <name>FMN</name>
        <dbReference type="ChEBI" id="CHEBI:58210"/>
    </cofactor>
</comment>
<evidence type="ECO:0000259" key="9">
    <source>
        <dbReference type="PROSITE" id="PS50902"/>
    </source>
</evidence>
<dbReference type="Pfam" id="PF00258">
    <property type="entry name" value="Flavodoxin_1"/>
    <property type="match status" value="1"/>
</dbReference>
<evidence type="ECO:0000256" key="5">
    <source>
        <dbReference type="ARBA" id="ARBA00022630"/>
    </source>
</evidence>
<name>A0A150L8J4_9BACI</name>
<evidence type="ECO:0000313" key="13">
    <source>
        <dbReference type="Proteomes" id="UP000595512"/>
    </source>
</evidence>
<comment type="similarity">
    <text evidence="3 8">Belongs to the flavodoxin family.</text>
</comment>
<dbReference type="PATRIC" id="fig|46224.3.peg.2225"/>
<dbReference type="PANTHER" id="PTHR42809:SF1">
    <property type="entry name" value="FLAVODOXIN 1"/>
    <property type="match status" value="1"/>
</dbReference>
<gene>
    <name evidence="10" type="ORF">B4102_0731</name>
    <name evidence="11" type="ORF">JGZ69_18935</name>
</gene>
<dbReference type="Proteomes" id="UP000595512">
    <property type="component" value="Chromosome"/>
</dbReference>
<evidence type="ECO:0000256" key="7">
    <source>
        <dbReference type="ARBA" id="ARBA00022982"/>
    </source>
</evidence>
<reference evidence="10 12" key="1">
    <citation type="submission" date="2016-01" db="EMBL/GenBank/DDBJ databases">
        <title>Genome Sequences of Twelve Sporeforming Bacillus Species Isolated from Foods.</title>
        <authorList>
            <person name="Berendsen E.M."/>
            <person name="Wells-Bennik M.H."/>
            <person name="Krawcyk A.O."/>
            <person name="De Jong A."/>
            <person name="Holsappel S."/>
            <person name="Eijlander R.T."/>
            <person name="Kuipers O.P."/>
        </authorList>
    </citation>
    <scope>NUCLEOTIDE SEQUENCE [LARGE SCALE GENOMIC DNA]</scope>
    <source>
        <strain evidence="10 12">B4102</strain>
    </source>
</reference>
<evidence type="ECO:0000256" key="4">
    <source>
        <dbReference type="ARBA" id="ARBA00022448"/>
    </source>
</evidence>
<dbReference type="GO" id="GO:0010181">
    <property type="term" value="F:FMN binding"/>
    <property type="evidence" value="ECO:0007669"/>
    <property type="project" value="UniProtKB-UniRule"/>
</dbReference>
<evidence type="ECO:0000256" key="8">
    <source>
        <dbReference type="RuleBase" id="RU367037"/>
    </source>
</evidence>
<dbReference type="NCBIfam" id="NF005216">
    <property type="entry name" value="PRK06703.1"/>
    <property type="match status" value="1"/>
</dbReference>
<dbReference type="GO" id="GO:0016651">
    <property type="term" value="F:oxidoreductase activity, acting on NAD(P)H"/>
    <property type="evidence" value="ECO:0007669"/>
    <property type="project" value="UniProtKB-ARBA"/>
</dbReference>
<evidence type="ECO:0000313" key="11">
    <source>
        <dbReference type="EMBL" id="QQX24797.1"/>
    </source>
</evidence>
<dbReference type="PROSITE" id="PS00201">
    <property type="entry name" value="FLAVODOXIN"/>
    <property type="match status" value="1"/>
</dbReference>
<reference evidence="11 13" key="2">
    <citation type="submission" date="2020-12" db="EMBL/GenBank/DDBJ databases">
        <title>Taxonomic evaluation of the Bacillus sporothermodurans group of bacteria based on whole genome sequences.</title>
        <authorList>
            <person name="Fiedler G."/>
            <person name="Herbstmann A.-D."/>
            <person name="Doll E."/>
            <person name="Wenning M."/>
            <person name="Brinks E."/>
            <person name="Kabisch J."/>
            <person name="Breitenwieser F."/>
            <person name="Lappann M."/>
            <person name="Boehnlein C."/>
            <person name="Franz C."/>
        </authorList>
    </citation>
    <scope>NUCLEOTIDE SEQUENCE [LARGE SCALE GENOMIC DNA]</scope>
    <source>
        <strain evidence="11 13">DSM 10599</strain>
    </source>
</reference>
<dbReference type="OrthoDB" id="9790745at2"/>
<protein>
    <recommendedName>
        <fullName evidence="8">Flavodoxin</fullName>
    </recommendedName>
</protein>
<dbReference type="InterPro" id="IPR001226">
    <property type="entry name" value="Flavodoxin_CS"/>
</dbReference>
<dbReference type="NCBIfam" id="NF005246">
    <property type="entry name" value="PRK06756.1"/>
    <property type="match status" value="1"/>
</dbReference>
<dbReference type="InterPro" id="IPR029039">
    <property type="entry name" value="Flavoprotein-like_sf"/>
</dbReference>
<dbReference type="InterPro" id="IPR050619">
    <property type="entry name" value="Flavodoxin"/>
</dbReference>
<keyword evidence="6 8" id="KW-0288">FMN</keyword>
<keyword evidence="7 8" id="KW-0249">Electron transport</keyword>
<dbReference type="AlphaFoldDB" id="A0A150L8J4"/>
<dbReference type="STRING" id="46224.B4102_0731"/>
<dbReference type="Gene3D" id="3.40.50.360">
    <property type="match status" value="1"/>
</dbReference>
<dbReference type="Proteomes" id="UP000075666">
    <property type="component" value="Unassembled WGS sequence"/>
</dbReference>
<dbReference type="NCBIfam" id="TIGR01753">
    <property type="entry name" value="flav_short"/>
    <property type="match status" value="1"/>
</dbReference>
<evidence type="ECO:0000313" key="12">
    <source>
        <dbReference type="Proteomes" id="UP000075666"/>
    </source>
</evidence>
<dbReference type="EMBL" id="LQYN01000029">
    <property type="protein sequence ID" value="KYD08651.1"/>
    <property type="molecule type" value="Genomic_DNA"/>
</dbReference>
<dbReference type="RefSeq" id="WP_066229577.1">
    <property type="nucleotide sequence ID" value="NZ_CP066701.1"/>
</dbReference>
<keyword evidence="4 8" id="KW-0813">Transport</keyword>
<sequence length="153" mass="17067">MKNILLVYASMTGNTEVIAEIIEEAIKEEGIEVTVRESLRANPKEMLKYDGIILGSYTYEGGVIADEFMIFYEEMDAYDLSGKTAAVFGSGDSFYEKTFCAAVDLISEKLTDIGANVVLDGLKIDLMPEDGEEERCRQFGKDFAKIMLETTNR</sequence>
<evidence type="ECO:0000256" key="6">
    <source>
        <dbReference type="ARBA" id="ARBA00022643"/>
    </source>
</evidence>
<dbReference type="InterPro" id="IPR010087">
    <property type="entry name" value="Flav_short"/>
</dbReference>
<evidence type="ECO:0000313" key="10">
    <source>
        <dbReference type="EMBL" id="KYD08651.1"/>
    </source>
</evidence>
<proteinExistence type="inferred from homology"/>
<evidence type="ECO:0000256" key="2">
    <source>
        <dbReference type="ARBA" id="ARBA00003297"/>
    </source>
</evidence>
<dbReference type="PROSITE" id="PS50902">
    <property type="entry name" value="FLAVODOXIN_LIKE"/>
    <property type="match status" value="1"/>
</dbReference>
<dbReference type="InterPro" id="IPR008254">
    <property type="entry name" value="Flavodoxin/NO_synth"/>
</dbReference>
<organism evidence="10 12">
    <name type="scientific">Heyndrickxia sporothermodurans</name>
    <dbReference type="NCBI Taxonomy" id="46224"/>
    <lineage>
        <taxon>Bacteria</taxon>
        <taxon>Bacillati</taxon>
        <taxon>Bacillota</taxon>
        <taxon>Bacilli</taxon>
        <taxon>Bacillales</taxon>
        <taxon>Bacillaceae</taxon>
        <taxon>Heyndrickxia</taxon>
    </lineage>
</organism>
<evidence type="ECO:0000256" key="1">
    <source>
        <dbReference type="ARBA" id="ARBA00001917"/>
    </source>
</evidence>